<proteinExistence type="predicted"/>
<dbReference type="EMBL" id="CAJHUC010000474">
    <property type="protein sequence ID" value="CAD7696406.1"/>
    <property type="molecule type" value="Genomic_DNA"/>
</dbReference>
<dbReference type="Proteomes" id="UP000708148">
    <property type="component" value="Unassembled WGS sequence"/>
</dbReference>
<name>A0A8S1IRB9_9CHLO</name>
<organism evidence="2 3">
    <name type="scientific">Ostreobium quekettii</name>
    <dbReference type="NCBI Taxonomy" id="121088"/>
    <lineage>
        <taxon>Eukaryota</taxon>
        <taxon>Viridiplantae</taxon>
        <taxon>Chlorophyta</taxon>
        <taxon>core chlorophytes</taxon>
        <taxon>Ulvophyceae</taxon>
        <taxon>TCBD clade</taxon>
        <taxon>Bryopsidales</taxon>
        <taxon>Ostreobineae</taxon>
        <taxon>Ostreobiaceae</taxon>
        <taxon>Ostreobium</taxon>
    </lineage>
</organism>
<evidence type="ECO:0000256" key="1">
    <source>
        <dbReference type="SAM" id="MobiDB-lite"/>
    </source>
</evidence>
<comment type="caution">
    <text evidence="2">The sequence shown here is derived from an EMBL/GenBank/DDBJ whole genome shotgun (WGS) entry which is preliminary data.</text>
</comment>
<accession>A0A8S1IRB9</accession>
<evidence type="ECO:0000313" key="3">
    <source>
        <dbReference type="Proteomes" id="UP000708148"/>
    </source>
</evidence>
<reference evidence="2" key="1">
    <citation type="submission" date="2020-12" db="EMBL/GenBank/DDBJ databases">
        <authorList>
            <person name="Iha C."/>
        </authorList>
    </citation>
    <scope>NUCLEOTIDE SEQUENCE</scope>
</reference>
<gene>
    <name evidence="2" type="ORF">OSTQU699_LOCUS1767</name>
</gene>
<protein>
    <submittedName>
        <fullName evidence="2">Uncharacterized protein</fullName>
    </submittedName>
</protein>
<sequence>MLLLQRALARAPSAAALCALESLSAARRAVHAGEAKPGWPPQMLLGEDQSASIPAAQGWSVDKEVEMCNKEMDDVFGLQHLADVQRAPDAGLGHRKSPAPVQSESEQGLFDQRNMTARTRSWPSTLPDCGPVAAASFTPAHTSAEVAEQASGVALDGGVARLTHVDGGGKAAMVDVSNVRRATH</sequence>
<evidence type="ECO:0000313" key="2">
    <source>
        <dbReference type="EMBL" id="CAD7696406.1"/>
    </source>
</evidence>
<dbReference type="AlphaFoldDB" id="A0A8S1IRB9"/>
<feature type="region of interest" description="Disordered" evidence="1">
    <location>
        <begin position="90"/>
        <end position="109"/>
    </location>
</feature>
<keyword evidence="3" id="KW-1185">Reference proteome</keyword>